<dbReference type="PANTHER" id="PTHR47199">
    <property type="entry name" value="PHOTOSYSTEM II STABILITY/ASSEMBLY FACTOR HCF136, CHLOROPLASTIC"/>
    <property type="match status" value="1"/>
</dbReference>
<dbReference type="InterPro" id="IPR036278">
    <property type="entry name" value="Sialidase_sf"/>
</dbReference>
<organism evidence="1 2">
    <name type="scientific">Flavobacterium subsaxonicum WB 4.1-42 = DSM 21790</name>
    <dbReference type="NCBI Taxonomy" id="1121898"/>
    <lineage>
        <taxon>Bacteria</taxon>
        <taxon>Pseudomonadati</taxon>
        <taxon>Bacteroidota</taxon>
        <taxon>Flavobacteriia</taxon>
        <taxon>Flavobacteriales</taxon>
        <taxon>Flavobacteriaceae</taxon>
        <taxon>Flavobacterium</taxon>
    </lineage>
</organism>
<dbReference type="eggNOG" id="COG4447">
    <property type="taxonomic scope" value="Bacteria"/>
</dbReference>
<dbReference type="STRING" id="1121898.GCA_000422725_00531"/>
<dbReference type="Gene3D" id="2.130.10.10">
    <property type="entry name" value="YVTN repeat-like/Quinoprotein amine dehydrogenase"/>
    <property type="match status" value="1"/>
</dbReference>
<name>A0A0A2N2D1_9FLAO</name>
<evidence type="ECO:0000313" key="1">
    <source>
        <dbReference type="EMBL" id="KGO94595.1"/>
    </source>
</evidence>
<dbReference type="InterPro" id="IPR002860">
    <property type="entry name" value="BNR_rpt"/>
</dbReference>
<dbReference type="CDD" id="cd15482">
    <property type="entry name" value="Sialidase_non-viral"/>
    <property type="match status" value="1"/>
</dbReference>
<keyword evidence="2" id="KW-1185">Reference proteome</keyword>
<dbReference type="OrthoDB" id="9813892at2"/>
<accession>A0A0A2N2D1</accession>
<comment type="caution">
    <text evidence="1">The sequence shown here is derived from an EMBL/GenBank/DDBJ whole genome shotgun (WGS) entry which is preliminary data.</text>
</comment>
<gene>
    <name evidence="1" type="ORF">Q766_00270</name>
</gene>
<sequence>MKNRLLLVLFATALFISCNKEEKKDYKASFTTATADTLLQDNISIRALAIDNDLAWYAGNNGKYGWVSLNGGKDFSGVIAKDTLLPEFRSLAQTPNGVFILSVGTPALLYKISKDGKRNNLVYTESGEKVFYDCLKFYNDKEGIAMGDAMDGALSVLTTKDGGETWTKQPARNMPKAADGENAFAASNTNIVIKGDKTWIASGGKKSRIYYSEDKGKNWEVFDTPIVQGKEMTGIFGADFYDDKIGFAVGGDYEKAEQNSGNKILTEDGGKTWKLVGEKVGFGYASCVQFVPNSNGNELVTVGKTGVWYSFDRGTTWKKILDDTTLNTFTFKDARTIIAAGQEKIIRVRLK</sequence>
<dbReference type="Proteomes" id="UP000030111">
    <property type="component" value="Unassembled WGS sequence"/>
</dbReference>
<reference evidence="1 2" key="1">
    <citation type="submission" date="2013-09" db="EMBL/GenBank/DDBJ databases">
        <authorList>
            <person name="Zeng Z."/>
            <person name="Chen C."/>
        </authorList>
    </citation>
    <scope>NUCLEOTIDE SEQUENCE [LARGE SCALE GENOMIC DNA]</scope>
    <source>
        <strain evidence="1 2">WB 4.1-42</strain>
    </source>
</reference>
<dbReference type="Pfam" id="PF02012">
    <property type="entry name" value="BNR"/>
    <property type="match status" value="1"/>
</dbReference>
<evidence type="ECO:0000313" key="2">
    <source>
        <dbReference type="Proteomes" id="UP000030111"/>
    </source>
</evidence>
<dbReference type="PANTHER" id="PTHR47199:SF2">
    <property type="entry name" value="PHOTOSYSTEM II STABILITY_ASSEMBLY FACTOR HCF136, CHLOROPLASTIC"/>
    <property type="match status" value="1"/>
</dbReference>
<dbReference type="SUPFAM" id="SSF50939">
    <property type="entry name" value="Sialidases"/>
    <property type="match status" value="1"/>
</dbReference>
<protein>
    <submittedName>
        <fullName evidence="1">Oxidoreductase</fullName>
    </submittedName>
</protein>
<dbReference type="EMBL" id="JRLY01000001">
    <property type="protein sequence ID" value="KGO94595.1"/>
    <property type="molecule type" value="Genomic_DNA"/>
</dbReference>
<dbReference type="PROSITE" id="PS51257">
    <property type="entry name" value="PROKAR_LIPOPROTEIN"/>
    <property type="match status" value="1"/>
</dbReference>
<proteinExistence type="predicted"/>
<dbReference type="RefSeq" id="WP_026991978.1">
    <property type="nucleotide sequence ID" value="NZ_JRLY01000001.1"/>
</dbReference>
<dbReference type="InterPro" id="IPR015943">
    <property type="entry name" value="WD40/YVTN_repeat-like_dom_sf"/>
</dbReference>
<dbReference type="AlphaFoldDB" id="A0A0A2N2D1"/>